<organism evidence="8 9">
    <name type="scientific">Dorea formicigenerans</name>
    <dbReference type="NCBI Taxonomy" id="39486"/>
    <lineage>
        <taxon>Bacteria</taxon>
        <taxon>Bacillati</taxon>
        <taxon>Bacillota</taxon>
        <taxon>Clostridia</taxon>
        <taxon>Lachnospirales</taxon>
        <taxon>Lachnospiraceae</taxon>
        <taxon>Dorea</taxon>
    </lineage>
</organism>
<feature type="domain" description="ABC transporter" evidence="7">
    <location>
        <begin position="2"/>
        <end position="249"/>
    </location>
</feature>
<dbReference type="PANTHER" id="PTHR42788">
    <property type="entry name" value="TAURINE IMPORT ATP-BINDING PROTEIN-RELATED"/>
    <property type="match status" value="1"/>
</dbReference>
<dbReference type="PROSITE" id="PS00211">
    <property type="entry name" value="ABC_TRANSPORTER_1"/>
    <property type="match status" value="1"/>
</dbReference>
<protein>
    <submittedName>
        <fullName evidence="8">ATP-binding cassette domain-containing protein</fullName>
    </submittedName>
</protein>
<dbReference type="AlphaFoldDB" id="A0A395XLS9"/>
<comment type="caution">
    <text evidence="8">The sequence shown here is derived from an EMBL/GenBank/DDBJ whole genome shotgun (WGS) entry which is preliminary data.</text>
</comment>
<proteinExistence type="predicted"/>
<dbReference type="Proteomes" id="UP000266376">
    <property type="component" value="Unassembled WGS sequence"/>
</dbReference>
<evidence type="ECO:0000313" key="9">
    <source>
        <dbReference type="Proteomes" id="UP000266376"/>
    </source>
</evidence>
<dbReference type="PROSITE" id="PS50893">
    <property type="entry name" value="ABC_TRANSPORTER_2"/>
    <property type="match status" value="1"/>
</dbReference>
<dbReference type="InterPro" id="IPR027417">
    <property type="entry name" value="P-loop_NTPase"/>
</dbReference>
<evidence type="ECO:0000256" key="6">
    <source>
        <dbReference type="ARBA" id="ARBA00023136"/>
    </source>
</evidence>
<dbReference type="GO" id="GO:0016887">
    <property type="term" value="F:ATP hydrolysis activity"/>
    <property type="evidence" value="ECO:0007669"/>
    <property type="project" value="InterPro"/>
</dbReference>
<reference evidence="8 9" key="1">
    <citation type="submission" date="2018-08" db="EMBL/GenBank/DDBJ databases">
        <title>A genome reference for cultivated species of the human gut microbiota.</title>
        <authorList>
            <person name="Zou Y."/>
            <person name="Xue W."/>
            <person name="Luo G."/>
        </authorList>
    </citation>
    <scope>NUCLEOTIDE SEQUENCE [LARGE SCALE GENOMIC DNA]</scope>
    <source>
        <strain evidence="8 9">AF12-11</strain>
    </source>
</reference>
<dbReference type="PANTHER" id="PTHR42788:SF7">
    <property type="entry name" value="NITRATE ABC TRANSPORTER ATP-BINDING PROTEIN"/>
    <property type="match status" value="1"/>
</dbReference>
<keyword evidence="3" id="KW-1003">Cell membrane</keyword>
<evidence type="ECO:0000256" key="5">
    <source>
        <dbReference type="ARBA" id="ARBA00022840"/>
    </source>
</evidence>
<keyword evidence="6" id="KW-0472">Membrane</keyword>
<keyword evidence="4" id="KW-0547">Nucleotide-binding</keyword>
<evidence type="ECO:0000256" key="3">
    <source>
        <dbReference type="ARBA" id="ARBA00022475"/>
    </source>
</evidence>
<evidence type="ECO:0000313" key="8">
    <source>
        <dbReference type="EMBL" id="RGW49524.1"/>
    </source>
</evidence>
<accession>A0A395XLS9</accession>
<dbReference type="SMART" id="SM00382">
    <property type="entry name" value="AAA"/>
    <property type="match status" value="1"/>
</dbReference>
<dbReference type="InterPro" id="IPR003593">
    <property type="entry name" value="AAA+_ATPase"/>
</dbReference>
<dbReference type="RefSeq" id="WP_119196524.1">
    <property type="nucleotide sequence ID" value="NZ_AP031430.1"/>
</dbReference>
<dbReference type="InterPro" id="IPR017871">
    <property type="entry name" value="ABC_transporter-like_CS"/>
</dbReference>
<evidence type="ECO:0000256" key="1">
    <source>
        <dbReference type="ARBA" id="ARBA00004202"/>
    </source>
</evidence>
<gene>
    <name evidence="8" type="ORF">DWV67_14045</name>
</gene>
<dbReference type="GO" id="GO:0005886">
    <property type="term" value="C:plasma membrane"/>
    <property type="evidence" value="ECO:0007669"/>
    <property type="project" value="UniProtKB-SubCell"/>
</dbReference>
<evidence type="ECO:0000256" key="2">
    <source>
        <dbReference type="ARBA" id="ARBA00022448"/>
    </source>
</evidence>
<sequence length="257" mass="28643">MLELKGISKYYNVGSVNEMCLFQDFNLNIEKGEFLSVVGSNGSGKTSMLNIICGSIPVESGQILIGDTDITKEKEYKRNKRIGRVYQNPSMGTCPSMTILENMALADNKGKLYGLGRGTNKARIEYYREQLAQLGLGLEDKMDVKVGSLSGGQRQAMALLMSTMTPIEFLILDEHTAALDPKTAELIMQLTDKIVKEKQLTTIMVTHNLRYAVEYGNRLVMMHNGHMVLDKKGKEKEDMAIDDILTLFNEISIECGN</sequence>
<keyword evidence="5 8" id="KW-0067">ATP-binding</keyword>
<evidence type="ECO:0000259" key="7">
    <source>
        <dbReference type="PROSITE" id="PS50893"/>
    </source>
</evidence>
<dbReference type="GO" id="GO:0005524">
    <property type="term" value="F:ATP binding"/>
    <property type="evidence" value="ECO:0007669"/>
    <property type="project" value="UniProtKB-KW"/>
</dbReference>
<keyword evidence="2" id="KW-0813">Transport</keyword>
<name>A0A395XLS9_9FIRM</name>
<dbReference type="InterPro" id="IPR003439">
    <property type="entry name" value="ABC_transporter-like_ATP-bd"/>
</dbReference>
<dbReference type="Pfam" id="PF00005">
    <property type="entry name" value="ABC_tran"/>
    <property type="match status" value="1"/>
</dbReference>
<dbReference type="InterPro" id="IPR050166">
    <property type="entry name" value="ABC_transporter_ATP-bind"/>
</dbReference>
<evidence type="ECO:0000256" key="4">
    <source>
        <dbReference type="ARBA" id="ARBA00022741"/>
    </source>
</evidence>
<comment type="subcellular location">
    <subcellularLocation>
        <location evidence="1">Cell membrane</location>
        <topology evidence="1">Peripheral membrane protein</topology>
    </subcellularLocation>
</comment>
<dbReference type="EMBL" id="QSAJ01000046">
    <property type="protein sequence ID" value="RGW49524.1"/>
    <property type="molecule type" value="Genomic_DNA"/>
</dbReference>
<dbReference type="SUPFAM" id="SSF52540">
    <property type="entry name" value="P-loop containing nucleoside triphosphate hydrolases"/>
    <property type="match status" value="1"/>
</dbReference>
<dbReference type="Gene3D" id="3.40.50.300">
    <property type="entry name" value="P-loop containing nucleotide triphosphate hydrolases"/>
    <property type="match status" value="1"/>
</dbReference>